<dbReference type="RefSeq" id="WP_369742006.1">
    <property type="nucleotide sequence ID" value="NZ_JBGEDP010000002.1"/>
</dbReference>
<comment type="caution">
    <text evidence="1">The sequence shown here is derived from an EMBL/GenBank/DDBJ whole genome shotgun (WGS) entry which is preliminary data.</text>
</comment>
<evidence type="ECO:0000313" key="2">
    <source>
        <dbReference type="Proteomes" id="UP001564760"/>
    </source>
</evidence>
<accession>A0ABV4C9W5</accession>
<keyword evidence="2" id="KW-1185">Reference proteome</keyword>
<evidence type="ECO:0008006" key="3">
    <source>
        <dbReference type="Google" id="ProtNLM"/>
    </source>
</evidence>
<gene>
    <name evidence="1" type="ORF">AB8998_30395</name>
</gene>
<dbReference type="EMBL" id="JBGEDP010000002">
    <property type="protein sequence ID" value="MEY8018963.1"/>
    <property type="molecule type" value="Genomic_DNA"/>
</dbReference>
<protein>
    <recommendedName>
        <fullName evidence="3">Transcriptional regulator</fullName>
    </recommendedName>
</protein>
<evidence type="ECO:0000313" key="1">
    <source>
        <dbReference type="EMBL" id="MEY8018963.1"/>
    </source>
</evidence>
<name>A0ABV4C9W5_9MYCO</name>
<dbReference type="Proteomes" id="UP001564760">
    <property type="component" value="Unassembled WGS sequence"/>
</dbReference>
<sequence length="61" mass="6765">MTEIGTLPYSVLYTAARDLGYTELEAMRYASEPDLFAADHPDDVVELLDTEGERADDGEPE</sequence>
<reference evidence="1 2" key="1">
    <citation type="submission" date="2024-08" db="EMBL/GenBank/DDBJ databases">
        <title>Mycobacterium servetensis sp. nov., a novel rapid-growing mycobacterial species recovered from a human patient in Zaragoza, Spain.</title>
        <authorList>
            <person name="Tristancho-Baro A.I."/>
            <person name="Buenestado-Serrano S."/>
            <person name="Garcia De Viedma D."/>
            <person name="Milagro-Beamonte A."/>
            <person name="Burillo N."/>
            <person name="Sanz S."/>
            <person name="Lopez-Calleja A.I."/>
            <person name="Penas-Utrilla D."/>
            <person name="Guardingo M."/>
            <person name="Garcia M.J."/>
            <person name="Vinuelas-Bayon J."/>
        </authorList>
    </citation>
    <scope>NUCLEOTIDE SEQUENCE [LARGE SCALE GENOMIC DNA]</scope>
    <source>
        <strain evidence="2">HUMS_12744610</strain>
    </source>
</reference>
<organism evidence="1 2">
    <name type="scientific">Mycobacterium servetii</name>
    <dbReference type="NCBI Taxonomy" id="3237418"/>
    <lineage>
        <taxon>Bacteria</taxon>
        <taxon>Bacillati</taxon>
        <taxon>Actinomycetota</taxon>
        <taxon>Actinomycetes</taxon>
        <taxon>Mycobacteriales</taxon>
        <taxon>Mycobacteriaceae</taxon>
        <taxon>Mycobacterium</taxon>
    </lineage>
</organism>
<proteinExistence type="predicted"/>